<dbReference type="Proteomes" id="UP000287033">
    <property type="component" value="Unassembled WGS sequence"/>
</dbReference>
<dbReference type="CDD" id="cd00102">
    <property type="entry name" value="IPT"/>
    <property type="match status" value="1"/>
</dbReference>
<dbReference type="PANTHER" id="PTHR46769">
    <property type="entry name" value="POLYCYSTIC KIDNEY AND HEPATIC DISEASE 1 (AUTOSOMAL RECESSIVE)-LIKE 1"/>
    <property type="match status" value="1"/>
</dbReference>
<keyword evidence="1" id="KW-0732">Signal</keyword>
<evidence type="ECO:0000259" key="3">
    <source>
        <dbReference type="PROSITE" id="PS51484"/>
    </source>
</evidence>
<dbReference type="InterPro" id="IPR052387">
    <property type="entry name" value="Fibrocystin"/>
</dbReference>
<dbReference type="SMART" id="SM01225">
    <property type="entry name" value="G8"/>
    <property type="match status" value="2"/>
</dbReference>
<protein>
    <recommendedName>
        <fullName evidence="3">G8 domain-containing protein</fullName>
    </recommendedName>
</protein>
<dbReference type="SMART" id="SM00710">
    <property type="entry name" value="PbH1"/>
    <property type="match status" value="6"/>
</dbReference>
<dbReference type="Pfam" id="PF10162">
    <property type="entry name" value="G8"/>
    <property type="match status" value="2"/>
</dbReference>
<organism evidence="4 5">
    <name type="scientific">Chiloscyllium punctatum</name>
    <name type="common">Brownbanded bambooshark</name>
    <name type="synonym">Hemiscyllium punctatum</name>
    <dbReference type="NCBI Taxonomy" id="137246"/>
    <lineage>
        <taxon>Eukaryota</taxon>
        <taxon>Metazoa</taxon>
        <taxon>Chordata</taxon>
        <taxon>Craniata</taxon>
        <taxon>Vertebrata</taxon>
        <taxon>Chondrichthyes</taxon>
        <taxon>Elasmobranchii</taxon>
        <taxon>Galeomorphii</taxon>
        <taxon>Galeoidea</taxon>
        <taxon>Orectolobiformes</taxon>
        <taxon>Hemiscylliidae</taxon>
        <taxon>Chiloscyllium</taxon>
    </lineage>
</organism>
<feature type="domain" description="G8" evidence="3">
    <location>
        <begin position="1035"/>
        <end position="1187"/>
    </location>
</feature>
<dbReference type="InterPro" id="IPR006626">
    <property type="entry name" value="PbH1"/>
</dbReference>
<dbReference type="PROSITE" id="PS51484">
    <property type="entry name" value="G8"/>
    <property type="match status" value="2"/>
</dbReference>
<dbReference type="STRING" id="137246.A0A401RNA0"/>
<dbReference type="SUPFAM" id="SSF81296">
    <property type="entry name" value="E set domains"/>
    <property type="match status" value="1"/>
</dbReference>
<dbReference type="Pfam" id="PF01833">
    <property type="entry name" value="TIG"/>
    <property type="match status" value="1"/>
</dbReference>
<sequence length="1427" mass="157685">MSTTSGSFSHHFTSPGTYYYSSGYVDQKQSVVLQGVVNVKPAEESIKGVHIYLAGIEAEYVPGTDPELACDVAVVNGNDSSKVSNGFTYLLALTPIITTINPRRGGTGGGTKLTITGSGFSSDISENNVIIAETPCEIQSVNETNIVCVTSAHFPSQQTKVIVSVRGNGIAKLDNADFNYIDVWSSRYTWGGDTPPEAGSLVVITRGQTILLDQSTPVLKMLVIQGGTLVFDEADIELQAENILITDGGVFQIGTESAPFRHKAIITLHGHLRAKELPLYGAKTLAVREGTLDLHGLPVPVVWTHLAQTAKAGSSNLILQKAVTWKPGDKIVIASTGDSHSQRENEVKIIEAVSDDGRTLYLTEPFMYQHLGISIPLPDGVVFEARAEVGLLTRNIVVRGSNQVEWNDRIEACPKGFNTGEFATQTCFQGRFGEEIGSDQFGGCIMFHNPQPSKDLVVGRIEYVEIYHAGQAFRLGRYPIHWHLMGDLRYKSYVRGCAIHQTFNRAVTIHGTHHLLVEGNVAYNIMGGAFFIEDGIEQGNVLQYNLAVMVRQSTSLLNDDLTPAAFWVTNPSNTIRHNAAAGGTHFGFWYRLLEHPDGPSYTPDVCPRNLPLGQFLNNTVHSQGWYGLWIFEAYHPQKGGQCNSLIAEPARFDSLISWNCQRGAEWVGGGALQFHNFVMVNNEKAGIDIKSIKRSYVNEWGEAMGAMIKNVTIVGYAEELDFNSINCTSKGLALPLSEGLTVSTVRFVNFDQPNCIAMDLTKGKRVISIQGDSWNVRFSGIQYFSTTNKGAFSHENDVVLHDLDGSLSGTPGNKVLPYSSLLDPARCHPSAEWSHMYPGVVCDATVTIHRLALSQPSPLALREKELILSNSHGNSVIRYRSMHNIKLCGWVALIPNNEILNLHFKDINYITNISYKATFHHFKDNDSIVISHKFIHQPDYFKIMNPVRNNSLHPLSWASNQNGDWYFDQENLTLYYLISGRGVSERHSFQSNLDPTMVDIDVQFRVFRCFYKNCEPPSRDSEINASNYVTWSNSSFWESRPESNNTVPTEGSSVMIEQGMWIVVDSPIPPLYNLTILGTLEIRDDNLKSVNRSSSYTRIVLNATYISIQGGRLIAGSPEKPFQGELQIVLTGDHSTPEWPLRNGPNQGSKVLGHARIQDVEFYHSGQYGYLSFFDPRFSVSFLNLGEVIKGSDIVIQGNIVAGFEKAGYRINGEPCPGEFTPKLDSSVIGENYFDRTYQMLNVLVKGSTPIEVHTAPVLHISFNLPAMTVDEFYGPNLVENLALFLHVPQSKIRIINIVRETGLRRKRATGITVEVEIGDPPSEHFSVDNSNSTNTTSTEGKLKFSDLEEIASNLGEAMLIGNLSASLAFTISTMDLSSPVPPPGDAEWAQVRLVNAWKKLLNLAQLIVALKNLRDKAMPTNEMSDL</sequence>
<dbReference type="InterPro" id="IPR013783">
    <property type="entry name" value="Ig-like_fold"/>
</dbReference>
<proteinExistence type="predicted"/>
<accession>A0A401RNA0</accession>
<dbReference type="SMART" id="SM00429">
    <property type="entry name" value="IPT"/>
    <property type="match status" value="1"/>
</dbReference>
<evidence type="ECO:0000256" key="1">
    <source>
        <dbReference type="ARBA" id="ARBA00022729"/>
    </source>
</evidence>
<dbReference type="InterPro" id="IPR002909">
    <property type="entry name" value="IPT_dom"/>
</dbReference>
<reference evidence="4 5" key="1">
    <citation type="journal article" date="2018" name="Nat. Ecol. Evol.">
        <title>Shark genomes provide insights into elasmobranch evolution and the origin of vertebrates.</title>
        <authorList>
            <person name="Hara Y"/>
            <person name="Yamaguchi K"/>
            <person name="Onimaru K"/>
            <person name="Kadota M"/>
            <person name="Koyanagi M"/>
            <person name="Keeley SD"/>
            <person name="Tatsumi K"/>
            <person name="Tanaka K"/>
            <person name="Motone F"/>
            <person name="Kageyama Y"/>
            <person name="Nozu R"/>
            <person name="Adachi N"/>
            <person name="Nishimura O"/>
            <person name="Nakagawa R"/>
            <person name="Tanegashima C"/>
            <person name="Kiyatake I"/>
            <person name="Matsumoto R"/>
            <person name="Murakumo K"/>
            <person name="Nishida K"/>
            <person name="Terakita A"/>
            <person name="Kuratani S"/>
            <person name="Sato K"/>
            <person name="Hyodo S Kuraku.S."/>
        </authorList>
    </citation>
    <scope>NUCLEOTIDE SEQUENCE [LARGE SCALE GENOMIC DNA]</scope>
</reference>
<dbReference type="OMA" id="EWEHESV"/>
<keyword evidence="2" id="KW-0325">Glycoprotein</keyword>
<dbReference type="InterPro" id="IPR019316">
    <property type="entry name" value="G8_domain"/>
</dbReference>
<dbReference type="OrthoDB" id="120976at2759"/>
<dbReference type="FunFam" id="2.60.40.10:FF:001057">
    <property type="entry name" value="PKHD1 like 1"/>
    <property type="match status" value="1"/>
</dbReference>
<name>A0A401RNA0_CHIPU</name>
<feature type="domain" description="G8" evidence="3">
    <location>
        <begin position="188"/>
        <end position="308"/>
    </location>
</feature>
<comment type="caution">
    <text evidence="4">The sequence shown here is derived from an EMBL/GenBank/DDBJ whole genome shotgun (WGS) entry which is preliminary data.</text>
</comment>
<dbReference type="InterPro" id="IPR055401">
    <property type="entry name" value="CEMIP_beta-hel_dom"/>
</dbReference>
<evidence type="ECO:0000313" key="5">
    <source>
        <dbReference type="Proteomes" id="UP000287033"/>
    </source>
</evidence>
<dbReference type="Gene3D" id="2.60.40.10">
    <property type="entry name" value="Immunoglobulins"/>
    <property type="match status" value="1"/>
</dbReference>
<dbReference type="InterPro" id="IPR014756">
    <property type="entry name" value="Ig_E-set"/>
</dbReference>
<keyword evidence="5" id="KW-1185">Reference proteome</keyword>
<gene>
    <name evidence="4" type="ORF">chiPu_0000095</name>
</gene>
<dbReference type="EMBL" id="BEZZ01000001">
    <property type="protein sequence ID" value="GCC19598.1"/>
    <property type="molecule type" value="Genomic_DNA"/>
</dbReference>
<dbReference type="Pfam" id="PF24606">
    <property type="entry name" value="CEMIP_beta-hel"/>
    <property type="match status" value="1"/>
</dbReference>
<evidence type="ECO:0000256" key="2">
    <source>
        <dbReference type="ARBA" id="ARBA00023180"/>
    </source>
</evidence>
<evidence type="ECO:0000313" key="4">
    <source>
        <dbReference type="EMBL" id="GCC19598.1"/>
    </source>
</evidence>
<dbReference type="PANTHER" id="PTHR46769:SF2">
    <property type="entry name" value="FIBROCYSTIN-L ISOFORM 2 PRECURSOR-RELATED"/>
    <property type="match status" value="1"/>
</dbReference>